<feature type="compositionally biased region" description="Polar residues" evidence="5">
    <location>
        <begin position="98"/>
        <end position="110"/>
    </location>
</feature>
<dbReference type="InterPro" id="IPR056513">
    <property type="entry name" value="INO80F"/>
</dbReference>
<dbReference type="GeneID" id="26842051"/>
<organism evidence="7 8">
    <name type="scientific">Debaryomyces fabryi</name>
    <dbReference type="NCBI Taxonomy" id="58627"/>
    <lineage>
        <taxon>Eukaryota</taxon>
        <taxon>Fungi</taxon>
        <taxon>Dikarya</taxon>
        <taxon>Ascomycota</taxon>
        <taxon>Saccharomycotina</taxon>
        <taxon>Pichiomycetes</taxon>
        <taxon>Debaryomycetaceae</taxon>
        <taxon>Debaryomyces</taxon>
    </lineage>
</organism>
<dbReference type="EMBL" id="LMYN01000164">
    <property type="protein sequence ID" value="KRZ99206.1"/>
    <property type="molecule type" value="Genomic_DNA"/>
</dbReference>
<feature type="domain" description="HMG box" evidence="6">
    <location>
        <begin position="145"/>
        <end position="216"/>
    </location>
</feature>
<evidence type="ECO:0000256" key="2">
    <source>
        <dbReference type="ARBA" id="ARBA00023125"/>
    </source>
</evidence>
<dbReference type="Gene3D" id="1.10.30.10">
    <property type="entry name" value="High mobility group box domain"/>
    <property type="match status" value="1"/>
</dbReference>
<evidence type="ECO:0000256" key="5">
    <source>
        <dbReference type="SAM" id="MobiDB-lite"/>
    </source>
</evidence>
<feature type="region of interest" description="Disordered" evidence="5">
    <location>
        <begin position="216"/>
        <end position="312"/>
    </location>
</feature>
<dbReference type="PANTHER" id="PTHR48112:SF13">
    <property type="entry name" value="NON-HISTONE PROTEIN 10"/>
    <property type="match status" value="1"/>
</dbReference>
<feature type="compositionally biased region" description="Polar residues" evidence="5">
    <location>
        <begin position="1"/>
        <end position="11"/>
    </location>
</feature>
<feature type="region of interest" description="Disordered" evidence="5">
    <location>
        <begin position="1"/>
        <end position="24"/>
    </location>
</feature>
<feature type="compositionally biased region" description="Polar residues" evidence="5">
    <location>
        <begin position="301"/>
        <end position="312"/>
    </location>
</feature>
<feature type="compositionally biased region" description="Basic and acidic residues" evidence="5">
    <location>
        <begin position="219"/>
        <end position="260"/>
    </location>
</feature>
<dbReference type="OrthoDB" id="10070927at2759"/>
<feature type="region of interest" description="Disordered" evidence="5">
    <location>
        <begin position="80"/>
        <end position="146"/>
    </location>
</feature>
<dbReference type="SMART" id="SM00398">
    <property type="entry name" value="HMG"/>
    <property type="match status" value="1"/>
</dbReference>
<evidence type="ECO:0000313" key="7">
    <source>
        <dbReference type="EMBL" id="KRZ99206.1"/>
    </source>
</evidence>
<dbReference type="AlphaFoldDB" id="A0A0V1PSJ6"/>
<keyword evidence="2 4" id="KW-0238">DNA-binding</keyword>
<sequence>MKAQASKQAANKETAPESEEQKFKQKCKELKKRITEVEESNEVATLALSRTKMAIRRLRLEYAVLLERLEHRAIMIPDGNYEQEDMSPPPSPTILDESLNTSNAKLTRNGLSKRGGKKTKGVSSTTGNSGNNNSRTQRIRDPDLPKRPTNAYLIFCEMEKERIKHELEERNPGAVTELSKSLTEAWKNLDDEKRKPYYKLYEDDRDRYQREMSVYNQKKQFEEEQKETKKSYKRQKLDNEASIDEHANSAKEEEHDDSKIETYSSNNLLATDEQNNILLEENEEGSAQPTSADSMHIDQVVNANESLVNKED</sequence>
<protein>
    <recommendedName>
        <fullName evidence="6">HMG box domain-containing protein</fullName>
    </recommendedName>
</protein>
<keyword evidence="8" id="KW-1185">Reference proteome</keyword>
<comment type="caution">
    <text evidence="7">The sequence shown here is derived from an EMBL/GenBank/DDBJ whole genome shotgun (WGS) entry which is preliminary data.</text>
</comment>
<dbReference type="GO" id="GO:0003677">
    <property type="term" value="F:DNA binding"/>
    <property type="evidence" value="ECO:0007669"/>
    <property type="project" value="UniProtKB-UniRule"/>
</dbReference>
<feature type="compositionally biased region" description="Low complexity" evidence="5">
    <location>
        <begin position="121"/>
        <end position="136"/>
    </location>
</feature>
<evidence type="ECO:0000256" key="4">
    <source>
        <dbReference type="PROSITE-ProRule" id="PRU00267"/>
    </source>
</evidence>
<dbReference type="InterPro" id="IPR050342">
    <property type="entry name" value="HMGB"/>
</dbReference>
<name>A0A0V1PSJ6_9ASCO</name>
<dbReference type="PANTHER" id="PTHR48112">
    <property type="entry name" value="HIGH MOBILITY GROUP PROTEIN DSP1"/>
    <property type="match status" value="1"/>
</dbReference>
<accession>A0A0V1PSJ6</accession>
<keyword evidence="3 4" id="KW-0539">Nucleus</keyword>
<dbReference type="Pfam" id="PF24245">
    <property type="entry name" value="INO80F"/>
    <property type="match status" value="1"/>
</dbReference>
<gene>
    <name evidence="7" type="ORF">AC631_05042</name>
</gene>
<dbReference type="Pfam" id="PF00505">
    <property type="entry name" value="HMG_box"/>
    <property type="match status" value="1"/>
</dbReference>
<reference evidence="7 8" key="1">
    <citation type="submission" date="2015-11" db="EMBL/GenBank/DDBJ databases">
        <title>The genome of Debaryomyces fabryi.</title>
        <authorList>
            <person name="Tafer H."/>
            <person name="Lopandic K."/>
        </authorList>
    </citation>
    <scope>NUCLEOTIDE SEQUENCE [LARGE SCALE GENOMIC DNA]</scope>
    <source>
        <strain evidence="7 8">CBS 789</strain>
    </source>
</reference>
<comment type="subcellular location">
    <subcellularLocation>
        <location evidence="1">Nucleus</location>
    </subcellularLocation>
</comment>
<proteinExistence type="predicted"/>
<evidence type="ECO:0000313" key="8">
    <source>
        <dbReference type="Proteomes" id="UP000054251"/>
    </source>
</evidence>
<evidence type="ECO:0000259" key="6">
    <source>
        <dbReference type="PROSITE" id="PS50118"/>
    </source>
</evidence>
<dbReference type="InterPro" id="IPR009071">
    <property type="entry name" value="HMG_box_dom"/>
</dbReference>
<dbReference type="PROSITE" id="PS50118">
    <property type="entry name" value="HMG_BOX_2"/>
    <property type="match status" value="1"/>
</dbReference>
<feature type="DNA-binding region" description="HMG box" evidence="4">
    <location>
        <begin position="145"/>
        <end position="216"/>
    </location>
</feature>
<dbReference type="Proteomes" id="UP000054251">
    <property type="component" value="Unassembled WGS sequence"/>
</dbReference>
<dbReference type="SUPFAM" id="SSF47095">
    <property type="entry name" value="HMG-box"/>
    <property type="match status" value="1"/>
</dbReference>
<evidence type="ECO:0000256" key="1">
    <source>
        <dbReference type="ARBA" id="ARBA00004123"/>
    </source>
</evidence>
<dbReference type="GO" id="GO:0005634">
    <property type="term" value="C:nucleus"/>
    <property type="evidence" value="ECO:0007669"/>
    <property type="project" value="UniProtKB-SubCell"/>
</dbReference>
<dbReference type="RefSeq" id="XP_015465309.1">
    <property type="nucleotide sequence ID" value="XM_015613871.1"/>
</dbReference>
<evidence type="ECO:0000256" key="3">
    <source>
        <dbReference type="ARBA" id="ARBA00023242"/>
    </source>
</evidence>
<dbReference type="InterPro" id="IPR036910">
    <property type="entry name" value="HMG_box_dom_sf"/>
</dbReference>